<evidence type="ECO:0000313" key="1">
    <source>
        <dbReference type="EMBL" id="TLD81340.1"/>
    </source>
</evidence>
<name>A0A4U8S672_9HELI</name>
<evidence type="ECO:0000313" key="2">
    <source>
        <dbReference type="Proteomes" id="UP000029878"/>
    </source>
</evidence>
<comment type="caution">
    <text evidence="1">The sequence shown here is derived from an EMBL/GenBank/DDBJ whole genome shotgun (WGS) entry which is preliminary data.</text>
</comment>
<proteinExistence type="predicted"/>
<organism evidence="1 2">
    <name type="scientific">Helicobacter trogontum</name>
    <dbReference type="NCBI Taxonomy" id="50960"/>
    <lineage>
        <taxon>Bacteria</taxon>
        <taxon>Pseudomonadati</taxon>
        <taxon>Campylobacterota</taxon>
        <taxon>Epsilonproteobacteria</taxon>
        <taxon>Campylobacterales</taxon>
        <taxon>Helicobacteraceae</taxon>
        <taxon>Helicobacter</taxon>
    </lineage>
</organism>
<dbReference type="Proteomes" id="UP000029878">
    <property type="component" value="Unassembled WGS sequence"/>
</dbReference>
<gene>
    <name evidence="1" type="ORF">LS81_008500</name>
</gene>
<dbReference type="AlphaFoldDB" id="A0A4U8S672"/>
<dbReference type="RefSeq" id="WP_081955901.1">
    <property type="nucleotide sequence ID" value="NZ_FZNG01000049.1"/>
</dbReference>
<dbReference type="OrthoDB" id="8480759at2"/>
<accession>A0A4U8S672</accession>
<dbReference type="Gene3D" id="3.90.1720.70">
    <property type="match status" value="1"/>
</dbReference>
<dbReference type="EMBL" id="JRPL02000024">
    <property type="protein sequence ID" value="TLD81340.1"/>
    <property type="molecule type" value="Genomic_DNA"/>
</dbReference>
<protein>
    <submittedName>
        <fullName evidence="1">Uncharacterized protein</fullName>
    </submittedName>
</protein>
<sequence>MSHLPHRIKKYKISNTTYTLSHSCDTHYLSQNLKSEISYTLELRESSLSIKDTKSNKDIAFIITKEIPQLQKKQILLDSKDLQALQTILELHTYKDTRVVYVEVKLSKWDRLKQTYQAINKLTVPERYKLVGGEPLKVYNPKTMNTKAENQNFFYNELLTFNKNGLVAMEISGWNNAKGHITLWDNDKKRFLDDSNYLLDKRSNVIVRQFYFWEIE</sequence>
<reference evidence="1 2" key="1">
    <citation type="journal article" date="2014" name="Genome Announc.">
        <title>Draft genome sequences of eight enterohepatic helicobacter species isolated from both laboratory and wild rodents.</title>
        <authorList>
            <person name="Sheh A."/>
            <person name="Shen Z."/>
            <person name="Fox J.G."/>
        </authorList>
    </citation>
    <scope>NUCLEOTIDE SEQUENCE [LARGE SCALE GENOMIC DNA]</scope>
    <source>
        <strain evidence="1 2">ATCC 700114</strain>
    </source>
</reference>